<organism evidence="2 3">
    <name type="scientific">Luteimicrobium subarcticum</name>
    <dbReference type="NCBI Taxonomy" id="620910"/>
    <lineage>
        <taxon>Bacteria</taxon>
        <taxon>Bacillati</taxon>
        <taxon>Actinomycetota</taxon>
        <taxon>Actinomycetes</taxon>
        <taxon>Micrococcales</taxon>
        <taxon>Luteimicrobium</taxon>
    </lineage>
</organism>
<gene>
    <name evidence="2" type="ORF">CLV34_1941</name>
</gene>
<dbReference type="Proteomes" id="UP000231586">
    <property type="component" value="Unassembled WGS sequence"/>
</dbReference>
<evidence type="ECO:0000256" key="1">
    <source>
        <dbReference type="SAM" id="Phobius"/>
    </source>
</evidence>
<sequence length="201" mass="21029">MVPARASRYVVVAGVRHPARFGFDGTPPVLLAPDGEGTGPARQVGWDAVDEASEVEVWWRTADGDPLRETDREGDRVHVVPRSGAAHWVDVGSLRSRSEIEQLYDVASLRAATPDAPLAGASVPVVRRTVRSTLPDGTPVGRPFVTRPGRAARVPGWLVPVLGVGAVVLVVAGVAVAAWLILAGTAVGVAAVLARYRSIAG</sequence>
<comment type="caution">
    <text evidence="2">The sequence shown here is derived from an EMBL/GenBank/DDBJ whole genome shotgun (WGS) entry which is preliminary data.</text>
</comment>
<dbReference type="EMBL" id="PGTZ01000008">
    <property type="protein sequence ID" value="PJI93372.1"/>
    <property type="molecule type" value="Genomic_DNA"/>
</dbReference>
<evidence type="ECO:0000313" key="2">
    <source>
        <dbReference type="EMBL" id="PJI93372.1"/>
    </source>
</evidence>
<dbReference type="AlphaFoldDB" id="A0A2M8WR08"/>
<accession>A0A2M8WR08</accession>
<keyword evidence="1" id="KW-0472">Membrane</keyword>
<proteinExistence type="predicted"/>
<feature type="transmembrane region" description="Helical" evidence="1">
    <location>
        <begin position="178"/>
        <end position="196"/>
    </location>
</feature>
<keyword evidence="1" id="KW-0812">Transmembrane</keyword>
<protein>
    <submittedName>
        <fullName evidence="2">Uncharacterized protein</fullName>
    </submittedName>
</protein>
<name>A0A2M8WR08_9MICO</name>
<feature type="transmembrane region" description="Helical" evidence="1">
    <location>
        <begin position="154"/>
        <end position="172"/>
    </location>
</feature>
<evidence type="ECO:0000313" key="3">
    <source>
        <dbReference type="Proteomes" id="UP000231586"/>
    </source>
</evidence>
<keyword evidence="1" id="KW-1133">Transmembrane helix</keyword>
<keyword evidence="3" id="KW-1185">Reference proteome</keyword>
<reference evidence="2 3" key="1">
    <citation type="submission" date="2017-11" db="EMBL/GenBank/DDBJ databases">
        <title>Genomic Encyclopedia of Archaeal and Bacterial Type Strains, Phase II (KMG-II): From Individual Species to Whole Genera.</title>
        <authorList>
            <person name="Goeker M."/>
        </authorList>
    </citation>
    <scope>NUCLEOTIDE SEQUENCE [LARGE SCALE GENOMIC DNA]</scope>
    <source>
        <strain evidence="2 3">DSM 22413</strain>
    </source>
</reference>
<dbReference type="RefSeq" id="WP_100350075.1">
    <property type="nucleotide sequence ID" value="NZ_PGTZ01000008.1"/>
</dbReference>